<comment type="function">
    <text evidence="3">Catalyzes the formation of 4-diphosphocytidyl-2-C-methyl-D-erythritol from CTP and 2-C-methyl-D-erythritol 4-phosphate (MEP).</text>
</comment>
<dbReference type="Gene3D" id="3.90.550.10">
    <property type="entry name" value="Spore Coat Polysaccharide Biosynthesis Protein SpsA, Chain A"/>
    <property type="match status" value="1"/>
</dbReference>
<dbReference type="EMBL" id="ADMC01000022">
    <property type="protein sequence ID" value="EHP47560.1"/>
    <property type="molecule type" value="Genomic_DNA"/>
</dbReference>
<dbReference type="InterPro" id="IPR050088">
    <property type="entry name" value="IspD/TarI_cytidylyltransf_bact"/>
</dbReference>
<comment type="similarity">
    <text evidence="3">Belongs to the IspD/TarI cytidylyltransferase family. IspD subfamily.</text>
</comment>
<dbReference type="FunFam" id="3.90.550.10:FF:000003">
    <property type="entry name" value="2-C-methyl-D-erythritol 4-phosphate cytidylyltransferase"/>
    <property type="match status" value="1"/>
</dbReference>
<comment type="pathway">
    <text evidence="3">Isoprenoid biosynthesis; isopentenyl diphosphate biosynthesis via DXP pathway; isopentenyl diphosphate from 1-deoxy-D-xylulose 5-phosphate: step 2/6.</text>
</comment>
<feature type="site" description="Positions MEP for the nucleophilic attack" evidence="3">
    <location>
        <position position="215"/>
    </location>
</feature>
<dbReference type="InterPro" id="IPR034683">
    <property type="entry name" value="IspD/TarI"/>
</dbReference>
<keyword evidence="2 3" id="KW-0548">Nucleotidyltransferase</keyword>
<feature type="site" description="Transition state stabilizer" evidence="3">
    <location>
        <position position="23"/>
    </location>
</feature>
<sequence length="239" mass="26877">MKKNIGVILAGGSGKRMGENIPKQFLVIAGKTVLEHTLTVFENHPLVDEIALVIAPAHAPMLEQILQVHPFKKLVSVLHGGPERYHSSLSALEAYAHVDCNLLIHDAVRPLVDPRIISDVIRQLEKVNAVNVAVPATDTIIEVDENQEYITCIPDRSRLFHVQTPQGFDRATLQRAFDKALKDPDFQTTDDCGVIKKYLPEEKIRLVHGHPRNIKLTWPEDLAFAEKWLSLNPFNSCYE</sequence>
<dbReference type="GO" id="GO:0050518">
    <property type="term" value="F:2-C-methyl-D-erythritol 4-phosphate cytidylyltransferase activity"/>
    <property type="evidence" value="ECO:0007669"/>
    <property type="project" value="UniProtKB-UniRule"/>
</dbReference>
<dbReference type="RefSeq" id="WP_009136561.1">
    <property type="nucleotide sequence ID" value="NZ_JH594596.1"/>
</dbReference>
<dbReference type="InterPro" id="IPR001228">
    <property type="entry name" value="IspD"/>
</dbReference>
<protein>
    <recommendedName>
        <fullName evidence="3">2-C-methyl-D-erythritol 4-phosphate cytidylyltransferase</fullName>
        <ecNumber evidence="3">2.7.7.60</ecNumber>
    </recommendedName>
    <alternativeName>
        <fullName evidence="3">4-diphosphocytidyl-2C-methyl-D-erythritol synthase</fullName>
    </alternativeName>
    <alternativeName>
        <fullName evidence="3">MEP cytidylyltransferase</fullName>
        <shortName evidence="3">MCT</shortName>
    </alternativeName>
</protein>
<dbReference type="CDD" id="cd02516">
    <property type="entry name" value="CDP-ME_synthetase"/>
    <property type="match status" value="1"/>
</dbReference>
<comment type="caution">
    <text evidence="4">The sequence shown here is derived from an EMBL/GenBank/DDBJ whole genome shotgun (WGS) entry which is preliminary data.</text>
</comment>
<feature type="site" description="Positions MEP for the nucleophilic attack" evidence="3">
    <location>
        <position position="156"/>
    </location>
</feature>
<reference evidence="4 5" key="1">
    <citation type="submission" date="2012-01" db="EMBL/GenBank/DDBJ databases">
        <title>The Genome Sequence of Odoribacter laneus YIT 12061.</title>
        <authorList>
            <consortium name="The Broad Institute Genome Sequencing Platform"/>
            <person name="Earl A."/>
            <person name="Ward D."/>
            <person name="Feldgarden M."/>
            <person name="Gevers D."/>
            <person name="Morotomi M."/>
            <person name="Young S.K."/>
            <person name="Zeng Q."/>
            <person name="Gargeya S."/>
            <person name="Fitzgerald M."/>
            <person name="Haas B."/>
            <person name="Abouelleil A."/>
            <person name="Alvarado L."/>
            <person name="Arachchi H.M."/>
            <person name="Berlin A."/>
            <person name="Chapman S.B."/>
            <person name="Gearin G."/>
            <person name="Goldberg J."/>
            <person name="Griggs A."/>
            <person name="Gujja S."/>
            <person name="Hansen M."/>
            <person name="Heiman D."/>
            <person name="Howarth C."/>
            <person name="Larimer J."/>
            <person name="Lui A."/>
            <person name="MacDonald P.J.P."/>
            <person name="McCowen C."/>
            <person name="Montmayeur A."/>
            <person name="Murphy C."/>
            <person name="Neiman D."/>
            <person name="Pearson M."/>
            <person name="Priest M."/>
            <person name="Roberts A."/>
            <person name="Saif S."/>
            <person name="Shea T."/>
            <person name="Sisk P."/>
            <person name="Stolte C."/>
            <person name="Sykes S."/>
            <person name="Wortman J."/>
            <person name="Nusbaum C."/>
            <person name="Birren B."/>
        </authorList>
    </citation>
    <scope>NUCLEOTIDE SEQUENCE [LARGE SCALE GENOMIC DNA]</scope>
    <source>
        <strain evidence="4 5">YIT 12061</strain>
    </source>
</reference>
<evidence type="ECO:0000313" key="5">
    <source>
        <dbReference type="Proteomes" id="UP000004892"/>
    </source>
</evidence>
<dbReference type="UniPathway" id="UPA00056">
    <property type="reaction ID" value="UER00093"/>
</dbReference>
<dbReference type="EC" id="2.7.7.60" evidence="3"/>
<evidence type="ECO:0000313" key="4">
    <source>
        <dbReference type="EMBL" id="EHP47560.1"/>
    </source>
</evidence>
<dbReference type="HAMAP" id="MF_00108">
    <property type="entry name" value="IspD"/>
    <property type="match status" value="1"/>
</dbReference>
<dbReference type="PANTHER" id="PTHR32125">
    <property type="entry name" value="2-C-METHYL-D-ERYTHRITOL 4-PHOSPHATE CYTIDYLYLTRANSFERASE, CHLOROPLASTIC"/>
    <property type="match status" value="1"/>
</dbReference>
<evidence type="ECO:0000256" key="3">
    <source>
        <dbReference type="HAMAP-Rule" id="MF_00108"/>
    </source>
</evidence>
<dbReference type="HOGENOM" id="CLU_061281_2_1_10"/>
<dbReference type="Proteomes" id="UP000004892">
    <property type="component" value="Unassembled WGS sequence"/>
</dbReference>
<evidence type="ECO:0000256" key="1">
    <source>
        <dbReference type="ARBA" id="ARBA00022679"/>
    </source>
</evidence>
<dbReference type="STRING" id="742817.HMPREF9449_01413"/>
<proteinExistence type="inferred from homology"/>
<name>H1DGM7_9BACT</name>
<feature type="site" description="Transition state stabilizer" evidence="3">
    <location>
        <position position="16"/>
    </location>
</feature>
<dbReference type="GeneID" id="98068986"/>
<keyword evidence="5" id="KW-1185">Reference proteome</keyword>
<gene>
    <name evidence="3" type="primary">ispD</name>
    <name evidence="4" type="ORF">HMPREF9449_01413</name>
</gene>
<dbReference type="AlphaFoldDB" id="H1DGM7"/>
<dbReference type="Pfam" id="PF01128">
    <property type="entry name" value="IspD"/>
    <property type="match status" value="1"/>
</dbReference>
<dbReference type="SUPFAM" id="SSF53448">
    <property type="entry name" value="Nucleotide-diphospho-sugar transferases"/>
    <property type="match status" value="1"/>
</dbReference>
<dbReference type="PANTHER" id="PTHR32125:SF4">
    <property type="entry name" value="2-C-METHYL-D-ERYTHRITOL 4-PHOSPHATE CYTIDYLYLTRANSFERASE, CHLOROPLASTIC"/>
    <property type="match status" value="1"/>
</dbReference>
<dbReference type="PATRIC" id="fig|742817.3.peg.1501"/>
<organism evidence="4 5">
    <name type="scientific">Odoribacter laneus YIT 12061</name>
    <dbReference type="NCBI Taxonomy" id="742817"/>
    <lineage>
        <taxon>Bacteria</taxon>
        <taxon>Pseudomonadati</taxon>
        <taxon>Bacteroidota</taxon>
        <taxon>Bacteroidia</taxon>
        <taxon>Bacteroidales</taxon>
        <taxon>Odoribacteraceae</taxon>
        <taxon>Odoribacter</taxon>
    </lineage>
</organism>
<dbReference type="InterPro" id="IPR029044">
    <property type="entry name" value="Nucleotide-diphossugar_trans"/>
</dbReference>
<dbReference type="eggNOG" id="COG1211">
    <property type="taxonomic scope" value="Bacteria"/>
</dbReference>
<evidence type="ECO:0000256" key="2">
    <source>
        <dbReference type="ARBA" id="ARBA00022695"/>
    </source>
</evidence>
<keyword evidence="3" id="KW-0414">Isoprene biosynthesis</keyword>
<accession>H1DGM7</accession>
<comment type="catalytic activity">
    <reaction evidence="3">
        <text>2-C-methyl-D-erythritol 4-phosphate + CTP + H(+) = 4-CDP-2-C-methyl-D-erythritol + diphosphate</text>
        <dbReference type="Rhea" id="RHEA:13429"/>
        <dbReference type="ChEBI" id="CHEBI:15378"/>
        <dbReference type="ChEBI" id="CHEBI:33019"/>
        <dbReference type="ChEBI" id="CHEBI:37563"/>
        <dbReference type="ChEBI" id="CHEBI:57823"/>
        <dbReference type="ChEBI" id="CHEBI:58262"/>
        <dbReference type="EC" id="2.7.7.60"/>
    </reaction>
</comment>
<dbReference type="GO" id="GO:0019288">
    <property type="term" value="P:isopentenyl diphosphate biosynthetic process, methylerythritol 4-phosphate pathway"/>
    <property type="evidence" value="ECO:0007669"/>
    <property type="project" value="UniProtKB-UniRule"/>
</dbReference>
<dbReference type="NCBIfam" id="TIGR00453">
    <property type="entry name" value="ispD"/>
    <property type="match status" value="1"/>
</dbReference>
<keyword evidence="1 3" id="KW-0808">Transferase</keyword>